<sequence>MAGKGITSWEGNQGYTQWYASYLLDQYDKFQNSSVFLTDSIRQQYGRGHIVCHPFPVPRLKARRATANHCAGRPEHHNFGNAQSSVGLNGSGAVVVAILSRACVSKGRLTAVRLFRNHYGRFASLALVIMGQRSIWTAQIDVLNSKEHNTAKEFRDARAEQCRMMIALSHPAARCLLLAGLVLAMCAVWVAWEHSNNLLSRRYEDIKTWMSGGESRFHPSLKDFGKRRPKLSSARTTLLVSIPTIMFQFAFDCLMAGCAVHLFTVKGVTPSTPWRRAPMSLPPIPSSSLRVRRDSPRKFSISFWVRRALSLPGSFAKVFQTSAGPLAASAGPPVTSPGLLTTSLGPLTASPGPLAASLEPLMSGVGARITH</sequence>
<accession>A0A395HYM2</accession>
<dbReference type="VEuPathDB" id="FungiDB:BO97DRAFT_451943"/>
<evidence type="ECO:0000313" key="3">
    <source>
        <dbReference type="Proteomes" id="UP000248961"/>
    </source>
</evidence>
<dbReference type="Proteomes" id="UP000248961">
    <property type="component" value="Unassembled WGS sequence"/>
</dbReference>
<keyword evidence="1" id="KW-0812">Transmembrane</keyword>
<keyword evidence="3" id="KW-1185">Reference proteome</keyword>
<dbReference type="RefSeq" id="XP_025551709.1">
    <property type="nucleotide sequence ID" value="XM_025699018.1"/>
</dbReference>
<evidence type="ECO:0000313" key="2">
    <source>
        <dbReference type="EMBL" id="RAL12555.1"/>
    </source>
</evidence>
<keyword evidence="1" id="KW-1133">Transmembrane helix</keyword>
<proteinExistence type="predicted"/>
<dbReference type="EMBL" id="KZ824283">
    <property type="protein sequence ID" value="RAL12555.1"/>
    <property type="molecule type" value="Genomic_DNA"/>
</dbReference>
<dbReference type="GeneID" id="37203307"/>
<dbReference type="AlphaFoldDB" id="A0A395HYM2"/>
<name>A0A395HYM2_ASPHC</name>
<organism evidence="2 3">
    <name type="scientific">Aspergillus homomorphus (strain CBS 101889)</name>
    <dbReference type="NCBI Taxonomy" id="1450537"/>
    <lineage>
        <taxon>Eukaryota</taxon>
        <taxon>Fungi</taxon>
        <taxon>Dikarya</taxon>
        <taxon>Ascomycota</taxon>
        <taxon>Pezizomycotina</taxon>
        <taxon>Eurotiomycetes</taxon>
        <taxon>Eurotiomycetidae</taxon>
        <taxon>Eurotiales</taxon>
        <taxon>Aspergillaceae</taxon>
        <taxon>Aspergillus</taxon>
        <taxon>Aspergillus subgen. Circumdati</taxon>
    </lineage>
</organism>
<evidence type="ECO:0000256" key="1">
    <source>
        <dbReference type="SAM" id="Phobius"/>
    </source>
</evidence>
<gene>
    <name evidence="2" type="ORF">BO97DRAFT_451943</name>
</gene>
<reference evidence="2 3" key="1">
    <citation type="submission" date="2018-02" db="EMBL/GenBank/DDBJ databases">
        <title>The genomes of Aspergillus section Nigri reveals drivers in fungal speciation.</title>
        <authorList>
            <consortium name="DOE Joint Genome Institute"/>
            <person name="Vesth T.C."/>
            <person name="Nybo J."/>
            <person name="Theobald S."/>
            <person name="Brandl J."/>
            <person name="Frisvad J.C."/>
            <person name="Nielsen K.F."/>
            <person name="Lyhne E.K."/>
            <person name="Kogle M.E."/>
            <person name="Kuo A."/>
            <person name="Riley R."/>
            <person name="Clum A."/>
            <person name="Nolan M."/>
            <person name="Lipzen A."/>
            <person name="Salamov A."/>
            <person name="Henrissat B."/>
            <person name="Wiebenga A."/>
            <person name="De vries R.P."/>
            <person name="Grigoriev I.V."/>
            <person name="Mortensen U.H."/>
            <person name="Andersen M.R."/>
            <person name="Baker S.E."/>
        </authorList>
    </citation>
    <scope>NUCLEOTIDE SEQUENCE [LARGE SCALE GENOMIC DNA]</scope>
    <source>
        <strain evidence="2 3">CBS 101889</strain>
    </source>
</reference>
<keyword evidence="1" id="KW-0472">Membrane</keyword>
<protein>
    <submittedName>
        <fullName evidence="2">Uncharacterized protein</fullName>
    </submittedName>
</protein>
<feature type="transmembrane region" description="Helical" evidence="1">
    <location>
        <begin position="173"/>
        <end position="192"/>
    </location>
</feature>